<dbReference type="AlphaFoldDB" id="A0A179DL08"/>
<dbReference type="RefSeq" id="WP_068820679.1">
    <property type="nucleotide sequence ID" value="NZ_LWHJ01000011.1"/>
</dbReference>
<dbReference type="InterPro" id="IPR054207">
    <property type="entry name" value="DUF6913"/>
</dbReference>
<dbReference type="EMBL" id="LWHJ01000011">
    <property type="protein sequence ID" value="OAQ41648.1"/>
    <property type="molecule type" value="Genomic_DNA"/>
</dbReference>
<organism evidence="1 2">
    <name type="scientific">Pedobacter psychrophilus</name>
    <dbReference type="NCBI Taxonomy" id="1826909"/>
    <lineage>
        <taxon>Bacteria</taxon>
        <taxon>Pseudomonadati</taxon>
        <taxon>Bacteroidota</taxon>
        <taxon>Sphingobacteriia</taxon>
        <taxon>Sphingobacteriales</taxon>
        <taxon>Sphingobacteriaceae</taxon>
        <taxon>Pedobacter</taxon>
    </lineage>
</organism>
<accession>A0A179DL08</accession>
<reference evidence="1 2" key="1">
    <citation type="submission" date="2016-04" db="EMBL/GenBank/DDBJ databases">
        <authorList>
            <person name="Evans L.H."/>
            <person name="Alamgir A."/>
            <person name="Owens N."/>
            <person name="Weber N.D."/>
            <person name="Virtaneva K."/>
            <person name="Barbian K."/>
            <person name="Babar A."/>
            <person name="Rosenke K."/>
        </authorList>
    </citation>
    <scope>NUCLEOTIDE SEQUENCE [LARGE SCALE GENOMIC DNA]</scope>
    <source>
        <strain evidence="1 2">CCM 8644</strain>
    </source>
</reference>
<proteinExistence type="predicted"/>
<dbReference type="Pfam" id="PF21857">
    <property type="entry name" value="DUF6913"/>
    <property type="match status" value="1"/>
</dbReference>
<dbReference type="OrthoDB" id="1494085at2"/>
<name>A0A179DL08_9SPHI</name>
<dbReference type="Proteomes" id="UP000078459">
    <property type="component" value="Unassembled WGS sequence"/>
</dbReference>
<sequence>MIELINQIRLRFGFHQLKQEIKKQMRKNKSVSLDDAKNIGILVNIQNQNQLTEAEDIVKSLSGNNKKVKLLGFISDKSLKLKSNIIDLISLEDVEWNLIPKKDKIKNFVNNEFDILLNLCTEICFPLVYITALSKSLFKVGAYDKKNSPFFDFMLATQQHSITGFTTELKYYLDKIK</sequence>
<protein>
    <submittedName>
        <fullName evidence="1">Uncharacterized protein</fullName>
    </submittedName>
</protein>
<keyword evidence="2" id="KW-1185">Reference proteome</keyword>
<reference evidence="1 2" key="2">
    <citation type="submission" date="2016-06" db="EMBL/GenBank/DDBJ databases">
        <title>Pedobacter psychrophilus sp. nov., isolated from Antarctic fragmentary rock.</title>
        <authorList>
            <person name="Svec P."/>
        </authorList>
    </citation>
    <scope>NUCLEOTIDE SEQUENCE [LARGE SCALE GENOMIC DNA]</scope>
    <source>
        <strain evidence="1 2">CCM 8644</strain>
    </source>
</reference>
<evidence type="ECO:0000313" key="1">
    <source>
        <dbReference type="EMBL" id="OAQ41648.1"/>
    </source>
</evidence>
<gene>
    <name evidence="1" type="ORF">A5893_00620</name>
</gene>
<dbReference type="STRING" id="1826909.A5893_00620"/>
<comment type="caution">
    <text evidence="1">The sequence shown here is derived from an EMBL/GenBank/DDBJ whole genome shotgun (WGS) entry which is preliminary data.</text>
</comment>
<evidence type="ECO:0000313" key="2">
    <source>
        <dbReference type="Proteomes" id="UP000078459"/>
    </source>
</evidence>